<comment type="caution">
    <text evidence="1">The sequence shown here is derived from an EMBL/GenBank/DDBJ whole genome shotgun (WGS) entry which is preliminary data.</text>
</comment>
<protein>
    <submittedName>
        <fullName evidence="1">Uncharacterized protein</fullName>
    </submittedName>
</protein>
<proteinExistence type="predicted"/>
<gene>
    <name evidence="1" type="ORF">COY52_00540</name>
</gene>
<accession>A0A2M7SFD8</accession>
<organism evidence="1 2">
    <name type="scientific">Candidatus Desantisbacteria bacterium CG_4_10_14_0_8_um_filter_48_22</name>
    <dbReference type="NCBI Taxonomy" id="1974543"/>
    <lineage>
        <taxon>Bacteria</taxon>
        <taxon>Candidatus Desantisiibacteriota</taxon>
    </lineage>
</organism>
<dbReference type="EMBL" id="PFMR01000021">
    <property type="protein sequence ID" value="PIZ18209.1"/>
    <property type="molecule type" value="Genomic_DNA"/>
</dbReference>
<evidence type="ECO:0000313" key="2">
    <source>
        <dbReference type="Proteomes" id="UP000229307"/>
    </source>
</evidence>
<dbReference type="Proteomes" id="UP000229307">
    <property type="component" value="Unassembled WGS sequence"/>
</dbReference>
<name>A0A2M7SFD8_9BACT</name>
<evidence type="ECO:0000313" key="1">
    <source>
        <dbReference type="EMBL" id="PIZ18209.1"/>
    </source>
</evidence>
<reference evidence="2" key="1">
    <citation type="submission" date="2017-09" db="EMBL/GenBank/DDBJ databases">
        <title>Depth-based differentiation of microbial function through sediment-hosted aquifers and enrichment of novel symbionts in the deep terrestrial subsurface.</title>
        <authorList>
            <person name="Probst A.J."/>
            <person name="Ladd B."/>
            <person name="Jarett J.K."/>
            <person name="Geller-Mcgrath D.E."/>
            <person name="Sieber C.M.K."/>
            <person name="Emerson J.B."/>
            <person name="Anantharaman K."/>
            <person name="Thomas B.C."/>
            <person name="Malmstrom R."/>
            <person name="Stieglmeier M."/>
            <person name="Klingl A."/>
            <person name="Woyke T."/>
            <person name="Ryan C.M."/>
            <person name="Banfield J.F."/>
        </authorList>
    </citation>
    <scope>NUCLEOTIDE SEQUENCE [LARGE SCALE GENOMIC DNA]</scope>
</reference>
<dbReference type="AlphaFoldDB" id="A0A2M7SFD8"/>
<sequence>MRNFLINFLPYAPVKEDIKIGKVLLWPFYKKKDEYIPDDTIKTHLEIIFKQYICTETLKSLNEITIISLDDKIDFKELNPNEMEEVRSATSILSFCSIVNRDFSNPVSSDNFQIFLQRFKPGDDKIAPSHGSWIRHNVINLKIQDAKFITPFHICIPPFGIDYNEKILRGLEKVLMNRSKQEEARTLRALEWFNYANINIDGFNYFTRIILMSIAFEILLGGYQGKFEFMEKVKGLMCETNEYTVEREIPDKDGKQVKECHTDKEWFAYDFYNLRNKIVHGNKLEETNEKHSSGEFYFELAISFFKECMKKTLSTLSYYKYDAMDSILWVLTAEKISQKKRAAK</sequence>